<dbReference type="EMBL" id="JBANQN010000010">
    <property type="protein sequence ID" value="KAK6777853.1"/>
    <property type="molecule type" value="Genomic_DNA"/>
</dbReference>
<feature type="compositionally biased region" description="Basic residues" evidence="1">
    <location>
        <begin position="33"/>
        <end position="42"/>
    </location>
</feature>
<dbReference type="Proteomes" id="UP001371456">
    <property type="component" value="Unassembled WGS sequence"/>
</dbReference>
<keyword evidence="3" id="KW-1185">Reference proteome</keyword>
<evidence type="ECO:0000256" key="1">
    <source>
        <dbReference type="SAM" id="MobiDB-lite"/>
    </source>
</evidence>
<gene>
    <name evidence="2" type="ORF">RDI58_024571</name>
</gene>
<dbReference type="AlphaFoldDB" id="A0AAN8Y5R8"/>
<proteinExistence type="predicted"/>
<comment type="caution">
    <text evidence="2">The sequence shown here is derived from an EMBL/GenBank/DDBJ whole genome shotgun (WGS) entry which is preliminary data.</text>
</comment>
<organism evidence="2 3">
    <name type="scientific">Solanum bulbocastanum</name>
    <name type="common">Wild potato</name>
    <dbReference type="NCBI Taxonomy" id="147425"/>
    <lineage>
        <taxon>Eukaryota</taxon>
        <taxon>Viridiplantae</taxon>
        <taxon>Streptophyta</taxon>
        <taxon>Embryophyta</taxon>
        <taxon>Tracheophyta</taxon>
        <taxon>Spermatophyta</taxon>
        <taxon>Magnoliopsida</taxon>
        <taxon>eudicotyledons</taxon>
        <taxon>Gunneridae</taxon>
        <taxon>Pentapetalae</taxon>
        <taxon>asterids</taxon>
        <taxon>lamiids</taxon>
        <taxon>Solanales</taxon>
        <taxon>Solanaceae</taxon>
        <taxon>Solanoideae</taxon>
        <taxon>Solaneae</taxon>
        <taxon>Solanum</taxon>
    </lineage>
</organism>
<protein>
    <recommendedName>
        <fullName evidence="4">CCHC-type domain-containing protein</fullName>
    </recommendedName>
</protein>
<evidence type="ECO:0008006" key="4">
    <source>
        <dbReference type="Google" id="ProtNLM"/>
    </source>
</evidence>
<reference evidence="2 3" key="1">
    <citation type="submission" date="2024-02" db="EMBL/GenBank/DDBJ databases">
        <title>de novo genome assembly of Solanum bulbocastanum strain 11H21.</title>
        <authorList>
            <person name="Hosaka A.J."/>
        </authorList>
    </citation>
    <scope>NUCLEOTIDE SEQUENCE [LARGE SCALE GENOMIC DNA]</scope>
    <source>
        <tissue evidence="2">Young leaves</tissue>
    </source>
</reference>
<feature type="compositionally biased region" description="Basic and acidic residues" evidence="1">
    <location>
        <begin position="43"/>
        <end position="55"/>
    </location>
</feature>
<feature type="region of interest" description="Disordered" evidence="1">
    <location>
        <begin position="28"/>
        <end position="56"/>
    </location>
</feature>
<evidence type="ECO:0000313" key="3">
    <source>
        <dbReference type="Proteomes" id="UP001371456"/>
    </source>
</evidence>
<evidence type="ECO:0000313" key="2">
    <source>
        <dbReference type="EMBL" id="KAK6777853.1"/>
    </source>
</evidence>
<sequence length="134" mass="15215">MKSYSPPILPIVNIEQWTKTCIEPPLPPIYKVQPRRPRKLRKRGIDETTKKESDSGKLTLLKASRKGRKKKCGSCGTLGHNSRKFPILMGRIHSEVQQQQIHQQGSSTIIESATSMQPNSFIVEQTVITFLVIY</sequence>
<name>A0AAN8Y5R8_SOLBU</name>
<accession>A0AAN8Y5R8</accession>